<gene>
    <name evidence="4" type="ORF">SEMRO_121_G058930.1</name>
</gene>
<feature type="compositionally biased region" description="Acidic residues" evidence="2">
    <location>
        <begin position="22"/>
        <end position="32"/>
    </location>
</feature>
<feature type="domain" description="Serine hydrolase" evidence="3">
    <location>
        <begin position="19"/>
        <end position="182"/>
    </location>
</feature>
<name>A0A9N8DJK6_9STRA</name>
<dbReference type="Proteomes" id="UP001153069">
    <property type="component" value="Unassembled WGS sequence"/>
</dbReference>
<dbReference type="Gene3D" id="3.40.50.1820">
    <property type="entry name" value="alpha/beta hydrolase"/>
    <property type="match status" value="1"/>
</dbReference>
<proteinExistence type="predicted"/>
<evidence type="ECO:0000259" key="3">
    <source>
        <dbReference type="Pfam" id="PF03959"/>
    </source>
</evidence>
<sequence>MSSSSSSMYTNAAAEDGTGSSSDDDEEQPDEDPAFAWWHKDDQGRHSLVQEGMDYVLHHMQAQSVPYQAILGFSQGGVMATAVACTGKIPSLRAVVTAGSPMVPEAFEMAQQFKKEANNADDNHDSIIPTLVVVPKLHLAGETDAMIPVESTRQLCEQGGNGQLIVHDQGHLFPTRAARVQEVLDFLEQHVLQC</sequence>
<dbReference type="InterPro" id="IPR005645">
    <property type="entry name" value="FSH-like_dom"/>
</dbReference>
<accession>A0A9N8DJK6</accession>
<evidence type="ECO:0000313" key="5">
    <source>
        <dbReference type="Proteomes" id="UP001153069"/>
    </source>
</evidence>
<comment type="caution">
    <text evidence="4">The sequence shown here is derived from an EMBL/GenBank/DDBJ whole genome shotgun (WGS) entry which is preliminary data.</text>
</comment>
<feature type="region of interest" description="Disordered" evidence="2">
    <location>
        <begin position="1"/>
        <end position="32"/>
    </location>
</feature>
<evidence type="ECO:0000256" key="2">
    <source>
        <dbReference type="SAM" id="MobiDB-lite"/>
    </source>
</evidence>
<dbReference type="OrthoDB" id="414698at2759"/>
<evidence type="ECO:0000313" key="4">
    <source>
        <dbReference type="EMBL" id="CAB9501899.1"/>
    </source>
</evidence>
<dbReference type="SUPFAM" id="SSF53474">
    <property type="entry name" value="alpha/beta-Hydrolases"/>
    <property type="match status" value="1"/>
</dbReference>
<feature type="compositionally biased region" description="Low complexity" evidence="2">
    <location>
        <begin position="1"/>
        <end position="21"/>
    </location>
</feature>
<dbReference type="GO" id="GO:0005634">
    <property type="term" value="C:nucleus"/>
    <property type="evidence" value="ECO:0007669"/>
    <property type="project" value="TreeGrafter"/>
</dbReference>
<keyword evidence="5" id="KW-1185">Reference proteome</keyword>
<organism evidence="4 5">
    <name type="scientific">Seminavis robusta</name>
    <dbReference type="NCBI Taxonomy" id="568900"/>
    <lineage>
        <taxon>Eukaryota</taxon>
        <taxon>Sar</taxon>
        <taxon>Stramenopiles</taxon>
        <taxon>Ochrophyta</taxon>
        <taxon>Bacillariophyta</taxon>
        <taxon>Bacillariophyceae</taxon>
        <taxon>Bacillariophycidae</taxon>
        <taxon>Naviculales</taxon>
        <taxon>Naviculaceae</taxon>
        <taxon>Seminavis</taxon>
    </lineage>
</organism>
<keyword evidence="1" id="KW-0378">Hydrolase</keyword>
<dbReference type="PANTHER" id="PTHR48070:SF6">
    <property type="entry name" value="ESTERASE OVCA2"/>
    <property type="match status" value="1"/>
</dbReference>
<dbReference type="GO" id="GO:0005737">
    <property type="term" value="C:cytoplasm"/>
    <property type="evidence" value="ECO:0007669"/>
    <property type="project" value="TreeGrafter"/>
</dbReference>
<evidence type="ECO:0000256" key="1">
    <source>
        <dbReference type="ARBA" id="ARBA00022801"/>
    </source>
</evidence>
<reference evidence="4" key="1">
    <citation type="submission" date="2020-06" db="EMBL/GenBank/DDBJ databases">
        <authorList>
            <consortium name="Plant Systems Biology data submission"/>
        </authorList>
    </citation>
    <scope>NUCLEOTIDE SEQUENCE</scope>
    <source>
        <strain evidence="4">D6</strain>
    </source>
</reference>
<dbReference type="AlphaFoldDB" id="A0A9N8DJK6"/>
<dbReference type="InterPro" id="IPR050593">
    <property type="entry name" value="LovG"/>
</dbReference>
<dbReference type="EMBL" id="CAICTM010000120">
    <property type="protein sequence ID" value="CAB9501899.1"/>
    <property type="molecule type" value="Genomic_DNA"/>
</dbReference>
<dbReference type="InterPro" id="IPR029058">
    <property type="entry name" value="AB_hydrolase_fold"/>
</dbReference>
<dbReference type="PANTHER" id="PTHR48070">
    <property type="entry name" value="ESTERASE OVCA2"/>
    <property type="match status" value="1"/>
</dbReference>
<dbReference type="GO" id="GO:0016787">
    <property type="term" value="F:hydrolase activity"/>
    <property type="evidence" value="ECO:0007669"/>
    <property type="project" value="UniProtKB-KW"/>
</dbReference>
<protein>
    <submittedName>
        <fullName evidence="4">Esterase OVCA2</fullName>
    </submittedName>
</protein>
<dbReference type="Pfam" id="PF03959">
    <property type="entry name" value="FSH1"/>
    <property type="match status" value="1"/>
</dbReference>